<proteinExistence type="inferred from homology"/>
<protein>
    <submittedName>
        <fullName evidence="4">50S ribosomal subunit protein L27</fullName>
    </submittedName>
</protein>
<dbReference type="AlphaFoldDB" id="E6Q7E8"/>
<dbReference type="InterPro" id="IPR001684">
    <property type="entry name" value="Ribosomal_bL27"/>
</dbReference>
<dbReference type="GO" id="GO:1990904">
    <property type="term" value="C:ribonucleoprotein complex"/>
    <property type="evidence" value="ECO:0007669"/>
    <property type="project" value="UniProtKB-KW"/>
</dbReference>
<sequence length="55" mass="6124">MLAGNIIVRQRGTKFYPGENVGIGRDHTLFALTEGTVQFATRRNKQHVDIKPLSA</sequence>
<dbReference type="GO" id="GO:0006412">
    <property type="term" value="P:translation"/>
    <property type="evidence" value="ECO:0007669"/>
    <property type="project" value="InterPro"/>
</dbReference>
<reference evidence="4" key="1">
    <citation type="submission" date="2009-10" db="EMBL/GenBank/DDBJ databases">
        <title>Diversity of trophic interactions inside an arsenic-rich microbial ecosystem.</title>
        <authorList>
            <person name="Bertin P.N."/>
            <person name="Heinrich-Salmeron A."/>
            <person name="Pelletier E."/>
            <person name="Goulhen-Chollet F."/>
            <person name="Arsene-Ploetze F."/>
            <person name="Gallien S."/>
            <person name="Calteau A."/>
            <person name="Vallenet D."/>
            <person name="Casiot C."/>
            <person name="Chane-Woon-Ming B."/>
            <person name="Giloteaux L."/>
            <person name="Barakat M."/>
            <person name="Bonnefoy V."/>
            <person name="Bruneel O."/>
            <person name="Chandler M."/>
            <person name="Cleiss J."/>
            <person name="Duran R."/>
            <person name="Elbaz-Poulichet F."/>
            <person name="Fonknechten N."/>
            <person name="Lauga B."/>
            <person name="Mornico D."/>
            <person name="Ortet P."/>
            <person name="Schaeffer C."/>
            <person name="Siguier P."/>
            <person name="Alexander Thil Smith A."/>
            <person name="Van Dorsselaer A."/>
            <person name="Weissenbach J."/>
            <person name="Medigue C."/>
            <person name="Le Paslier D."/>
        </authorList>
    </citation>
    <scope>NUCLEOTIDE SEQUENCE</scope>
</reference>
<evidence type="ECO:0000313" key="4">
    <source>
        <dbReference type="EMBL" id="CBI03123.1"/>
    </source>
</evidence>
<gene>
    <name evidence="4" type="ORF">CARN4_2779</name>
</gene>
<dbReference type="PANTHER" id="PTHR15893:SF0">
    <property type="entry name" value="LARGE RIBOSOMAL SUBUNIT PROTEIN BL27M"/>
    <property type="match status" value="1"/>
</dbReference>
<name>E6Q7E8_9ZZZZ</name>
<evidence type="ECO:0000256" key="1">
    <source>
        <dbReference type="ARBA" id="ARBA00010797"/>
    </source>
</evidence>
<evidence type="ECO:0000256" key="2">
    <source>
        <dbReference type="ARBA" id="ARBA00022980"/>
    </source>
</evidence>
<dbReference type="PROSITE" id="PS00831">
    <property type="entry name" value="RIBOSOMAL_L27"/>
    <property type="match status" value="1"/>
</dbReference>
<keyword evidence="2" id="KW-0689">Ribosomal protein</keyword>
<dbReference type="EMBL" id="CABO01000049">
    <property type="protein sequence ID" value="CBI03123.1"/>
    <property type="molecule type" value="Genomic_DNA"/>
</dbReference>
<comment type="similarity">
    <text evidence="1">Belongs to the bacterial ribosomal protein bL27 family.</text>
</comment>
<organism evidence="4">
    <name type="scientific">mine drainage metagenome</name>
    <dbReference type="NCBI Taxonomy" id="410659"/>
    <lineage>
        <taxon>unclassified sequences</taxon>
        <taxon>metagenomes</taxon>
        <taxon>ecological metagenomes</taxon>
    </lineage>
</organism>
<dbReference type="InterPro" id="IPR018261">
    <property type="entry name" value="Ribosomal_bL27_CS"/>
</dbReference>
<dbReference type="SUPFAM" id="SSF110324">
    <property type="entry name" value="Ribosomal L27 protein-like"/>
    <property type="match status" value="1"/>
</dbReference>
<evidence type="ECO:0000256" key="3">
    <source>
        <dbReference type="ARBA" id="ARBA00023274"/>
    </source>
</evidence>
<keyword evidence="3" id="KW-0687">Ribonucleoprotein</keyword>
<dbReference type="GO" id="GO:0005840">
    <property type="term" value="C:ribosome"/>
    <property type="evidence" value="ECO:0007669"/>
    <property type="project" value="UniProtKB-KW"/>
</dbReference>
<comment type="caution">
    <text evidence="4">The sequence shown here is derived from an EMBL/GenBank/DDBJ whole genome shotgun (WGS) entry which is preliminary data.</text>
</comment>
<dbReference type="Pfam" id="PF01016">
    <property type="entry name" value="Ribosomal_L27"/>
    <property type="match status" value="1"/>
</dbReference>
<dbReference type="PANTHER" id="PTHR15893">
    <property type="entry name" value="RIBOSOMAL PROTEIN L27"/>
    <property type="match status" value="1"/>
</dbReference>
<dbReference type="Gene3D" id="2.40.50.100">
    <property type="match status" value="1"/>
</dbReference>
<accession>E6Q7E8</accession>
<dbReference type="GO" id="GO:0003735">
    <property type="term" value="F:structural constituent of ribosome"/>
    <property type="evidence" value="ECO:0007669"/>
    <property type="project" value="InterPro"/>
</dbReference>